<name>A0A9X3IZ89_9BACT</name>
<accession>A0A9X3IZ89</accession>
<keyword evidence="2" id="KW-1185">Reference proteome</keyword>
<dbReference type="Proteomes" id="UP001150924">
    <property type="component" value="Unassembled WGS sequence"/>
</dbReference>
<proteinExistence type="predicted"/>
<gene>
    <name evidence="1" type="ORF">OV079_25315</name>
</gene>
<evidence type="ECO:0008006" key="3">
    <source>
        <dbReference type="Google" id="ProtNLM"/>
    </source>
</evidence>
<dbReference type="Gene3D" id="1.25.10.10">
    <property type="entry name" value="Leucine-rich Repeat Variant"/>
    <property type="match status" value="1"/>
</dbReference>
<dbReference type="InterPro" id="IPR011989">
    <property type="entry name" value="ARM-like"/>
</dbReference>
<dbReference type="AlphaFoldDB" id="A0A9X3IZ89"/>
<sequence>MTATPLHFRDVEELYAALASTHGPLADLPETPEECEAQDAALAARMDETAVPLLVTALRGLRCSASLFDRFVFSDAASLLGHLARQRPEPVARALLACLDCDGPPEAIDALGDTALASTVAPLLARVSRRHADPELREALAGTLEVLDGEPARAELAAWLADGDPSPEVSAELRRIAERLGLAAR</sequence>
<organism evidence="1 2">
    <name type="scientific">Nannocystis pusilla</name>
    <dbReference type="NCBI Taxonomy" id="889268"/>
    <lineage>
        <taxon>Bacteria</taxon>
        <taxon>Pseudomonadati</taxon>
        <taxon>Myxococcota</taxon>
        <taxon>Polyangia</taxon>
        <taxon>Nannocystales</taxon>
        <taxon>Nannocystaceae</taxon>
        <taxon>Nannocystis</taxon>
    </lineage>
</organism>
<dbReference type="EMBL" id="JAPNKE010000002">
    <property type="protein sequence ID" value="MCY1008815.1"/>
    <property type="molecule type" value="Genomic_DNA"/>
</dbReference>
<reference evidence="1" key="1">
    <citation type="submission" date="2022-11" db="EMBL/GenBank/DDBJ databases">
        <title>Minimal conservation of predation-associated metabolite biosynthetic gene clusters underscores biosynthetic potential of Myxococcota including descriptions for ten novel species: Archangium lansinium sp. nov., Myxococcus landrumus sp. nov., Nannocystis bai.</title>
        <authorList>
            <person name="Ahearne A."/>
            <person name="Stevens C."/>
            <person name="Phillips K."/>
        </authorList>
    </citation>
    <scope>NUCLEOTIDE SEQUENCE</scope>
    <source>
        <strain evidence="1">Na p29</strain>
    </source>
</reference>
<dbReference type="RefSeq" id="WP_267771430.1">
    <property type="nucleotide sequence ID" value="NZ_JAPNKE010000002.1"/>
</dbReference>
<evidence type="ECO:0000313" key="1">
    <source>
        <dbReference type="EMBL" id="MCY1008815.1"/>
    </source>
</evidence>
<protein>
    <recommendedName>
        <fullName evidence="3">HEAT repeat domain-containing protein</fullName>
    </recommendedName>
</protein>
<comment type="caution">
    <text evidence="1">The sequence shown here is derived from an EMBL/GenBank/DDBJ whole genome shotgun (WGS) entry which is preliminary data.</text>
</comment>
<evidence type="ECO:0000313" key="2">
    <source>
        <dbReference type="Proteomes" id="UP001150924"/>
    </source>
</evidence>